<evidence type="ECO:0000256" key="6">
    <source>
        <dbReference type="ARBA" id="ARBA00022777"/>
    </source>
</evidence>
<dbReference type="Pfam" id="PF13671">
    <property type="entry name" value="AAA_33"/>
    <property type="match status" value="1"/>
</dbReference>
<reference evidence="10 11" key="1">
    <citation type="submission" date="2017-04" db="EMBL/GenBank/DDBJ databases">
        <title>Characterization, genome and methylation analysis of a phthalic acid esters degrading strain Sphingobium yanoikuyae SHJ.</title>
        <authorList>
            <person name="Feng L."/>
        </authorList>
    </citation>
    <scope>NUCLEOTIDE SEQUENCE [LARGE SCALE GENOMIC DNA]</scope>
    <source>
        <strain evidence="10 11">SHJ</strain>
    </source>
</reference>
<dbReference type="NCBIfam" id="TIGR01313">
    <property type="entry name" value="therm_gnt_kin"/>
    <property type="match status" value="1"/>
</dbReference>
<comment type="similarity">
    <text evidence="2 9">Belongs to the gluconokinase GntK/GntV family.</text>
</comment>
<dbReference type="EMBL" id="CP020925">
    <property type="protein sequence ID" value="ATP18392.1"/>
    <property type="molecule type" value="Genomic_DNA"/>
</dbReference>
<dbReference type="SUPFAM" id="SSF52540">
    <property type="entry name" value="P-loop containing nucleoside triphosphate hydrolases"/>
    <property type="match status" value="1"/>
</dbReference>
<keyword evidence="5 9" id="KW-0547">Nucleotide-binding</keyword>
<organism evidence="10 11">
    <name type="scientific">Sphingobium yanoikuyae</name>
    <name type="common">Sphingomonas yanoikuyae</name>
    <dbReference type="NCBI Taxonomy" id="13690"/>
    <lineage>
        <taxon>Bacteria</taxon>
        <taxon>Pseudomonadati</taxon>
        <taxon>Pseudomonadota</taxon>
        <taxon>Alphaproteobacteria</taxon>
        <taxon>Sphingomonadales</taxon>
        <taxon>Sphingomonadaceae</taxon>
        <taxon>Sphingobium</taxon>
    </lineage>
</organism>
<accession>A0A0J9FSI6</accession>
<dbReference type="AlphaFoldDB" id="A0A0J9FSI6"/>
<keyword evidence="6 9" id="KW-0418">Kinase</keyword>
<dbReference type="GO" id="GO:0005737">
    <property type="term" value="C:cytoplasm"/>
    <property type="evidence" value="ECO:0007669"/>
    <property type="project" value="TreeGrafter"/>
</dbReference>
<comment type="pathway">
    <text evidence="1">Carbohydrate acid metabolism.</text>
</comment>
<keyword evidence="7 9" id="KW-0067">ATP-binding</keyword>
<sequence length="193" mass="20306">MPISADPAPVSPKAVGRAVIVMGVSGCGKSTLGAMLAQALDCPFLEGDSYHSAAAVEKMRGGEALTDADRWPWLDRLGAAIAGTVAAQGVAVAACSALKRTYRDRLRAAIGVPVHFILLDNDRDELLARLGNRPGHYMPASLLDSQLATLEPPLPEEGAMILTTNVPASELRDRALTWLESGLAGIGSHRRDS</sequence>
<evidence type="ECO:0000256" key="2">
    <source>
        <dbReference type="ARBA" id="ARBA00008420"/>
    </source>
</evidence>
<evidence type="ECO:0000256" key="1">
    <source>
        <dbReference type="ARBA" id="ARBA00004761"/>
    </source>
</evidence>
<dbReference type="GO" id="GO:0005975">
    <property type="term" value="P:carbohydrate metabolic process"/>
    <property type="evidence" value="ECO:0007669"/>
    <property type="project" value="InterPro"/>
</dbReference>
<evidence type="ECO:0000256" key="7">
    <source>
        <dbReference type="ARBA" id="ARBA00022840"/>
    </source>
</evidence>
<dbReference type="Gene3D" id="3.40.50.300">
    <property type="entry name" value="P-loop containing nucleotide triphosphate hydrolases"/>
    <property type="match status" value="1"/>
</dbReference>
<dbReference type="InterPro" id="IPR027417">
    <property type="entry name" value="P-loop_NTPase"/>
</dbReference>
<dbReference type="Proteomes" id="UP000037029">
    <property type="component" value="Chromosome"/>
</dbReference>
<evidence type="ECO:0000256" key="4">
    <source>
        <dbReference type="ARBA" id="ARBA00022679"/>
    </source>
</evidence>
<evidence type="ECO:0000256" key="5">
    <source>
        <dbReference type="ARBA" id="ARBA00022741"/>
    </source>
</evidence>
<evidence type="ECO:0000256" key="8">
    <source>
        <dbReference type="ARBA" id="ARBA00048090"/>
    </source>
</evidence>
<dbReference type="RefSeq" id="WP_048937597.1">
    <property type="nucleotide sequence ID" value="NZ_CP020925.1"/>
</dbReference>
<dbReference type="GO" id="GO:0005524">
    <property type="term" value="F:ATP binding"/>
    <property type="evidence" value="ECO:0007669"/>
    <property type="project" value="UniProtKB-KW"/>
</dbReference>
<proteinExistence type="inferred from homology"/>
<gene>
    <name evidence="10" type="ORF">BV87_08250</name>
</gene>
<dbReference type="PANTHER" id="PTHR43442">
    <property type="entry name" value="GLUCONOKINASE-RELATED"/>
    <property type="match status" value="1"/>
</dbReference>
<keyword evidence="4 9" id="KW-0808">Transferase</keyword>
<evidence type="ECO:0000256" key="3">
    <source>
        <dbReference type="ARBA" id="ARBA00012054"/>
    </source>
</evidence>
<evidence type="ECO:0000313" key="10">
    <source>
        <dbReference type="EMBL" id="ATP18392.1"/>
    </source>
</evidence>
<dbReference type="InterPro" id="IPR006001">
    <property type="entry name" value="Therm_gnt_kin"/>
</dbReference>
<dbReference type="PANTHER" id="PTHR43442:SF3">
    <property type="entry name" value="GLUCONOKINASE-RELATED"/>
    <property type="match status" value="1"/>
</dbReference>
<dbReference type="GO" id="GO:0046316">
    <property type="term" value="F:gluconokinase activity"/>
    <property type="evidence" value="ECO:0007669"/>
    <property type="project" value="UniProtKB-EC"/>
</dbReference>
<name>A0A0J9FSI6_SPHYA</name>
<dbReference type="EC" id="2.7.1.12" evidence="3 9"/>
<comment type="catalytic activity">
    <reaction evidence="8 9">
        <text>D-gluconate + ATP = 6-phospho-D-gluconate + ADP + H(+)</text>
        <dbReference type="Rhea" id="RHEA:19433"/>
        <dbReference type="ChEBI" id="CHEBI:15378"/>
        <dbReference type="ChEBI" id="CHEBI:18391"/>
        <dbReference type="ChEBI" id="CHEBI:30616"/>
        <dbReference type="ChEBI" id="CHEBI:58759"/>
        <dbReference type="ChEBI" id="CHEBI:456216"/>
        <dbReference type="EC" id="2.7.1.12"/>
    </reaction>
</comment>
<evidence type="ECO:0000256" key="9">
    <source>
        <dbReference type="RuleBase" id="RU363066"/>
    </source>
</evidence>
<protein>
    <recommendedName>
        <fullName evidence="3 9">Gluconokinase</fullName>
        <ecNumber evidence="3 9">2.7.1.12</ecNumber>
    </recommendedName>
</protein>
<evidence type="ECO:0000313" key="11">
    <source>
        <dbReference type="Proteomes" id="UP000037029"/>
    </source>
</evidence>
<dbReference type="CDD" id="cd02021">
    <property type="entry name" value="GntK"/>
    <property type="match status" value="1"/>
</dbReference>